<feature type="region of interest" description="Disordered" evidence="1">
    <location>
        <begin position="93"/>
        <end position="125"/>
    </location>
</feature>
<dbReference type="EMBL" id="AP028212">
    <property type="protein sequence ID" value="BEI88092.1"/>
    <property type="molecule type" value="Genomic_DNA"/>
</dbReference>
<evidence type="ECO:0000313" key="4">
    <source>
        <dbReference type="Proteomes" id="UP001233271"/>
    </source>
</evidence>
<feature type="signal peptide" evidence="2">
    <location>
        <begin position="1"/>
        <end position="15"/>
    </location>
</feature>
<dbReference type="RefSeq" id="XP_060453358.1">
    <property type="nucleotide sequence ID" value="XM_060604110.1"/>
</dbReference>
<sequence length="150" mass="15223">MLALLFLAPFAVAQTAVFPSECLTPCMKFSEQFTKCAPNMNNETGYYKCLEPLCPGGDMYNDAQACIKCIGNGQGMDAWSGVEIACKYIGKGSSASSASSDTNSTASTADVKGSASAATPTGAKSDAGAVRAPVYALVGIAGAAILDGLI</sequence>
<evidence type="ECO:0000313" key="3">
    <source>
        <dbReference type="EMBL" id="BEI88092.1"/>
    </source>
</evidence>
<feature type="compositionally biased region" description="Low complexity" evidence="1">
    <location>
        <begin position="93"/>
        <end position="110"/>
    </location>
</feature>
<feature type="chain" id="PRO_5041333518" description="Extracellular membrane protein CFEM domain-containing protein" evidence="2">
    <location>
        <begin position="16"/>
        <end position="150"/>
    </location>
</feature>
<gene>
    <name evidence="3" type="ORF">CcaverHIS019_0108100</name>
</gene>
<dbReference type="AlphaFoldDB" id="A0AA48I2B0"/>
<reference evidence="3" key="1">
    <citation type="journal article" date="2023" name="BMC Genomics">
        <title>Chromosome-level genome assemblies of Cutaneotrichosporon spp. (Trichosporonales, Basidiomycota) reveal imbalanced evolution between nucleotide sequences and chromosome synteny.</title>
        <authorList>
            <person name="Kobayashi Y."/>
            <person name="Kayamori A."/>
            <person name="Aoki K."/>
            <person name="Shiwa Y."/>
            <person name="Matsutani M."/>
            <person name="Fujita N."/>
            <person name="Sugita T."/>
            <person name="Iwasaki W."/>
            <person name="Tanaka N."/>
            <person name="Takashima M."/>
        </authorList>
    </citation>
    <scope>NUCLEOTIDE SEQUENCE</scope>
    <source>
        <strain evidence="3">HIS019</strain>
    </source>
</reference>
<dbReference type="KEGG" id="ccac:CcaHIS019_0108100"/>
<evidence type="ECO:0008006" key="5">
    <source>
        <dbReference type="Google" id="ProtNLM"/>
    </source>
</evidence>
<keyword evidence="2" id="KW-0732">Signal</keyword>
<dbReference type="GeneID" id="85491963"/>
<keyword evidence="4" id="KW-1185">Reference proteome</keyword>
<evidence type="ECO:0000256" key="1">
    <source>
        <dbReference type="SAM" id="MobiDB-lite"/>
    </source>
</evidence>
<organism evidence="3 4">
    <name type="scientific">Cutaneotrichosporon cavernicola</name>
    <dbReference type="NCBI Taxonomy" id="279322"/>
    <lineage>
        <taxon>Eukaryota</taxon>
        <taxon>Fungi</taxon>
        <taxon>Dikarya</taxon>
        <taxon>Basidiomycota</taxon>
        <taxon>Agaricomycotina</taxon>
        <taxon>Tremellomycetes</taxon>
        <taxon>Trichosporonales</taxon>
        <taxon>Trichosporonaceae</taxon>
        <taxon>Cutaneotrichosporon</taxon>
    </lineage>
</organism>
<accession>A0AA48I2B0</accession>
<evidence type="ECO:0000256" key="2">
    <source>
        <dbReference type="SAM" id="SignalP"/>
    </source>
</evidence>
<name>A0AA48I2B0_9TREE</name>
<proteinExistence type="predicted"/>
<dbReference type="Proteomes" id="UP001233271">
    <property type="component" value="Chromosome 1"/>
</dbReference>
<protein>
    <recommendedName>
        <fullName evidence="5">Extracellular membrane protein CFEM domain-containing protein</fullName>
    </recommendedName>
</protein>